<evidence type="ECO:0000313" key="2">
    <source>
        <dbReference type="Proteomes" id="UP000241890"/>
    </source>
</evidence>
<accession>A0A2R5GW88</accession>
<evidence type="ECO:0000313" key="1">
    <source>
        <dbReference type="EMBL" id="GBG35106.1"/>
    </source>
</evidence>
<dbReference type="Proteomes" id="UP000241890">
    <property type="component" value="Unassembled WGS sequence"/>
</dbReference>
<dbReference type="EMBL" id="BEYU01000301">
    <property type="protein sequence ID" value="GBG35106.1"/>
    <property type="molecule type" value="Genomic_DNA"/>
</dbReference>
<protein>
    <submittedName>
        <fullName evidence="1">Uncharacterized protein</fullName>
    </submittedName>
</protein>
<name>A0A2R5GW88_9STRA</name>
<keyword evidence="2" id="KW-1185">Reference proteome</keyword>
<dbReference type="InParanoid" id="A0A2R5GW88"/>
<gene>
    <name evidence="1" type="ORF">FCC1311_113292</name>
</gene>
<feature type="non-terminal residue" evidence="1">
    <location>
        <position position="297"/>
    </location>
</feature>
<dbReference type="AlphaFoldDB" id="A0A2R5GW88"/>
<organism evidence="1 2">
    <name type="scientific">Hondaea fermentalgiana</name>
    <dbReference type="NCBI Taxonomy" id="2315210"/>
    <lineage>
        <taxon>Eukaryota</taxon>
        <taxon>Sar</taxon>
        <taxon>Stramenopiles</taxon>
        <taxon>Bigyra</taxon>
        <taxon>Labyrinthulomycetes</taxon>
        <taxon>Thraustochytrida</taxon>
        <taxon>Thraustochytriidae</taxon>
        <taxon>Hondaea</taxon>
    </lineage>
</organism>
<comment type="caution">
    <text evidence="1">The sequence shown here is derived from an EMBL/GenBank/DDBJ whole genome shotgun (WGS) entry which is preliminary data.</text>
</comment>
<reference evidence="1 2" key="1">
    <citation type="submission" date="2017-12" db="EMBL/GenBank/DDBJ databases">
        <title>Sequencing, de novo assembly and annotation of complete genome of a new Thraustochytrid species, strain FCC1311.</title>
        <authorList>
            <person name="Sedici K."/>
            <person name="Godart F."/>
            <person name="Aiese Cigliano R."/>
            <person name="Sanseverino W."/>
            <person name="Barakat M."/>
            <person name="Ortet P."/>
            <person name="Marechal E."/>
            <person name="Cagnac O."/>
            <person name="Amato A."/>
        </authorList>
    </citation>
    <scope>NUCLEOTIDE SEQUENCE [LARGE SCALE GENOMIC DNA]</scope>
</reference>
<sequence length="297" mass="31972">MPRTENNFGKDRRSVSMSGMMKQTLRSNARLWEWLAAVITLALAASNATGEAASGWGAREILASPQSDRGNFNPAVACDSDNDCLVAYSYIGNRIKYKFRPAGGSWGTVNVAFGDTNKQEQVQVAVYGGNKGWVLAFRDVTKVSGTKWRSIRVAYITKSDASSGSEWTGSSRGVPLQISQSLKAGNANRYPTITADDANNVVLIWETSSAFTLGDDINIGTDKDLVSASFTIDDGNPIAESDLTEVVSVFSGIETDVYQDRDPVLYTSPFNQRFVLGSTASIAGGLADIFVSETKVD</sequence>
<proteinExistence type="predicted"/>